<reference evidence="3 4" key="1">
    <citation type="submission" date="2018-11" db="EMBL/GenBank/DDBJ databases">
        <title>Species Designations Belie Phenotypic and Genotypic Heterogeneity in Oral Streptococci.</title>
        <authorList>
            <person name="Velsko I."/>
        </authorList>
    </citation>
    <scope>NUCLEOTIDE SEQUENCE [LARGE SCALE GENOMIC DNA]</scope>
    <source>
        <strain evidence="3 4">BCC55</strain>
    </source>
</reference>
<dbReference type="RefSeq" id="WP_125453229.1">
    <property type="nucleotide sequence ID" value="NZ_RJNZ01000015.1"/>
</dbReference>
<keyword evidence="1" id="KW-1133">Transmembrane helix</keyword>
<evidence type="ECO:0000313" key="4">
    <source>
        <dbReference type="Proteomes" id="UP000267870"/>
    </source>
</evidence>
<proteinExistence type="predicted"/>
<dbReference type="EMBL" id="RJNZ01000015">
    <property type="protein sequence ID" value="RSI90123.1"/>
    <property type="molecule type" value="Genomic_DNA"/>
</dbReference>
<evidence type="ECO:0000259" key="2">
    <source>
        <dbReference type="Pfam" id="PF15604"/>
    </source>
</evidence>
<feature type="domain" description="Novel toxin 15" evidence="2">
    <location>
        <begin position="482"/>
        <end position="624"/>
    </location>
</feature>
<evidence type="ECO:0000256" key="1">
    <source>
        <dbReference type="SAM" id="Phobius"/>
    </source>
</evidence>
<feature type="transmembrane region" description="Helical" evidence="1">
    <location>
        <begin position="238"/>
        <end position="262"/>
    </location>
</feature>
<name>A0A428DCA1_STRMT</name>
<organism evidence="3 4">
    <name type="scientific">Streptococcus mitis</name>
    <dbReference type="NCBI Taxonomy" id="28037"/>
    <lineage>
        <taxon>Bacteria</taxon>
        <taxon>Bacillati</taxon>
        <taxon>Bacillota</taxon>
        <taxon>Bacilli</taxon>
        <taxon>Lactobacillales</taxon>
        <taxon>Streptococcaceae</taxon>
        <taxon>Streptococcus</taxon>
        <taxon>Streptococcus mitis group</taxon>
    </lineage>
</organism>
<keyword evidence="1" id="KW-0472">Membrane</keyword>
<sequence length="625" mass="68889">MTKDVELHSSTWKTMKQAITGLTENSTISSSGYGNYTNAQAGAYGTGTASTGFAKRVEELVKISEKVQRLIAEKDTDGAVSYSYHDDTSTAQTLQSKLSTLERYAGNVPAYIKDKIDHPFYEAMDKVGAKLEALNIQQYKTTNKVGYKRIESMTDPYGHPVGTKEVVPTEIGIDELYKVDSPYRTALQKSYEEFKKSKDYQDHKLTETEYVQAMHQTRAFEYVSIDDEKSKIEMWRDIALGVGLVVLTIFCPPAGAVAGVALASADMYSAATGKDWGTGRELDTSERTLRGTFALFDLIPAGKYLGTLAKTGKTAGLTAVKNSLKTTLKEGLEQGAKNLDSFKGVLKNAKGLGDNVLSQIKTYGKQLDNLRPSKMLSNSAESLSNGLRNADNMLSEAAQNFRLNIGLEPQLASGVMSSSGGKLTHLADNLSAFAKNLDGSVDEVVEAGSKVRKDAVKLGDDVPRLKKIEVNFNRNIKYNEPEFARQLADQEKGMNELTVKEYLDNRERYIAEGRALEGNSAQQAARREALSKKYKELIELGMSRSDAKIKAKEWLDTQAALHNPDQIAGGHANQIGGMGDKRINSSIGSQWKYRIDAVDEQIQTLTEKMTPEQLRTTYLNVRLTY</sequence>
<protein>
    <recommendedName>
        <fullName evidence="2">Novel toxin 15 domain-containing protein</fullName>
    </recommendedName>
</protein>
<comment type="caution">
    <text evidence="3">The sequence shown here is derived from an EMBL/GenBank/DDBJ whole genome shotgun (WGS) entry which is preliminary data.</text>
</comment>
<gene>
    <name evidence="3" type="ORF">D8845_08865</name>
</gene>
<dbReference type="Proteomes" id="UP000267870">
    <property type="component" value="Unassembled WGS sequence"/>
</dbReference>
<keyword evidence="1" id="KW-0812">Transmembrane</keyword>
<dbReference type="AlphaFoldDB" id="A0A428DCA1"/>
<dbReference type="Pfam" id="PF15604">
    <property type="entry name" value="Ntox15"/>
    <property type="match status" value="1"/>
</dbReference>
<evidence type="ECO:0000313" key="3">
    <source>
        <dbReference type="EMBL" id="RSI90123.1"/>
    </source>
</evidence>
<dbReference type="InterPro" id="IPR028949">
    <property type="entry name" value="Ntox15"/>
</dbReference>
<accession>A0A428DCA1</accession>